<evidence type="ECO:0000256" key="3">
    <source>
        <dbReference type="ARBA" id="ARBA00022989"/>
    </source>
</evidence>
<keyword evidence="9" id="KW-1185">Reference proteome</keyword>
<keyword evidence="2 6" id="KW-0812">Transmembrane</keyword>
<evidence type="ECO:0000313" key="8">
    <source>
        <dbReference type="EMBL" id="PPB47956.1"/>
    </source>
</evidence>
<feature type="transmembrane region" description="Helical" evidence="6">
    <location>
        <begin position="125"/>
        <end position="156"/>
    </location>
</feature>
<dbReference type="Gene3D" id="1.20.1740.10">
    <property type="entry name" value="Amino acid/polyamine transporter I"/>
    <property type="match status" value="1"/>
</dbReference>
<feature type="transmembrane region" description="Helical" evidence="6">
    <location>
        <begin position="397"/>
        <end position="420"/>
    </location>
</feature>
<dbReference type="PANTHER" id="PTHR42770">
    <property type="entry name" value="AMINO ACID TRANSPORTER-RELATED"/>
    <property type="match status" value="1"/>
</dbReference>
<feature type="region of interest" description="Disordered" evidence="5">
    <location>
        <begin position="1"/>
        <end position="25"/>
    </location>
</feature>
<protein>
    <submittedName>
        <fullName evidence="8">Ethanolamine permease</fullName>
    </submittedName>
</protein>
<feature type="transmembrane region" description="Helical" evidence="6">
    <location>
        <begin position="328"/>
        <end position="348"/>
    </location>
</feature>
<sequence length="504" mass="53284">MTQARITSQHEDPAYSSSIRPSNQGAHVARRNIDYTAVDDQYHKHRRLRSGAAGWVLLAGLGVAYVISGDFSGWNLGLAEGGWGGLLIAFILMGIMYTCMVFGLAEMSSTLPTSGAGYGFARRALGPLGGFATGMAVLIEYAVAPAAIATFIGGYIEALGLFGITNSWPVYLVTYVVFIGIHLYGVGEALKLIFGITVIAVVALIVTAIGLLPHFDTANLFDIVPDGSLGSSAFLPYGFSGVLAALVFGIWFFLAIEGVPLAAEESNDPKRDMPRGIIVAMLLLLVFGSLMLFLVPGAAGAEAMGQSDSPLPEALRTAAGGDSVLADFVNYAGLAGLVASFFSIVFAYSRQLFALSRAGYLPRVLSLTSKRHTPWVALLVPGTIGFLLAALTGNGGLLINIAVFGATVSYVLLNLSHIFLRIREPGLERGYRTPGGVVTTGIALVLAVVALIATFFVDILAASITAAIFLGALAYFWFYSRHHLVASAPEEEFALLEKEEKDLA</sequence>
<evidence type="ECO:0000256" key="5">
    <source>
        <dbReference type="SAM" id="MobiDB-lite"/>
    </source>
</evidence>
<organism evidence="8 9">
    <name type="scientific">Arthrobacter pityocampae</name>
    <dbReference type="NCBI Taxonomy" id="547334"/>
    <lineage>
        <taxon>Bacteria</taxon>
        <taxon>Bacillati</taxon>
        <taxon>Actinomycetota</taxon>
        <taxon>Actinomycetes</taxon>
        <taxon>Micrococcales</taxon>
        <taxon>Micrococcaceae</taxon>
        <taxon>Arthrobacter</taxon>
    </lineage>
</organism>
<feature type="transmembrane region" description="Helical" evidence="6">
    <location>
        <begin position="277"/>
        <end position="299"/>
    </location>
</feature>
<keyword evidence="4 6" id="KW-0472">Membrane</keyword>
<reference evidence="8 9" key="1">
    <citation type="journal article" date="2014" name="Int. J. Syst. Evol. Microbiol.">
        <title>Arthrobacter pityocampae sp. nov., isolated from Thaumetopoea pityocampa (Lep., Thaumetopoeidae).</title>
        <authorList>
            <person name="Ince I.A."/>
            <person name="Demirbag Z."/>
            <person name="Kati H."/>
        </authorList>
    </citation>
    <scope>NUCLEOTIDE SEQUENCE [LARGE SCALE GENOMIC DNA]</scope>
    <source>
        <strain evidence="8 9">Tp2</strain>
    </source>
</reference>
<comment type="subcellular location">
    <subcellularLocation>
        <location evidence="1">Membrane</location>
        <topology evidence="1">Multi-pass membrane protein</topology>
    </subcellularLocation>
</comment>
<feature type="transmembrane region" description="Helical" evidence="6">
    <location>
        <begin position="234"/>
        <end position="256"/>
    </location>
</feature>
<name>A0A2S5ITT9_9MICC</name>
<dbReference type="NCBIfam" id="TIGR00908">
    <property type="entry name" value="2A0305"/>
    <property type="match status" value="1"/>
</dbReference>
<evidence type="ECO:0000259" key="7">
    <source>
        <dbReference type="Pfam" id="PF00324"/>
    </source>
</evidence>
<evidence type="ECO:0000313" key="9">
    <source>
        <dbReference type="Proteomes" id="UP000239297"/>
    </source>
</evidence>
<evidence type="ECO:0000256" key="4">
    <source>
        <dbReference type="ARBA" id="ARBA00023136"/>
    </source>
</evidence>
<gene>
    <name evidence="8" type="primary">eat</name>
    <name evidence="8" type="ORF">C4K88_15940</name>
</gene>
<dbReference type="InterPro" id="IPR050367">
    <property type="entry name" value="APC_superfamily"/>
</dbReference>
<dbReference type="AlphaFoldDB" id="A0A2S5ITT9"/>
<dbReference type="InterPro" id="IPR004757">
    <property type="entry name" value="EtNH_permease"/>
</dbReference>
<dbReference type="PANTHER" id="PTHR42770:SF7">
    <property type="entry name" value="MEMBRANE PROTEIN"/>
    <property type="match status" value="1"/>
</dbReference>
<feature type="transmembrane region" description="Helical" evidence="6">
    <location>
        <begin position="432"/>
        <end position="453"/>
    </location>
</feature>
<proteinExistence type="predicted"/>
<feature type="transmembrane region" description="Helical" evidence="6">
    <location>
        <begin position="168"/>
        <end position="185"/>
    </location>
</feature>
<dbReference type="OrthoDB" id="9762947at2"/>
<feature type="transmembrane region" description="Helical" evidence="6">
    <location>
        <begin position="192"/>
        <end position="214"/>
    </location>
</feature>
<dbReference type="PIRSF" id="PIRSF006060">
    <property type="entry name" value="AA_transporter"/>
    <property type="match status" value="1"/>
</dbReference>
<comment type="caution">
    <text evidence="8">The sequence shown here is derived from an EMBL/GenBank/DDBJ whole genome shotgun (WGS) entry which is preliminary data.</text>
</comment>
<accession>A0A2S5ITT9</accession>
<feature type="transmembrane region" description="Helical" evidence="6">
    <location>
        <begin position="373"/>
        <end position="391"/>
    </location>
</feature>
<keyword evidence="3 6" id="KW-1133">Transmembrane helix</keyword>
<dbReference type="InterPro" id="IPR004841">
    <property type="entry name" value="AA-permease/SLC12A_dom"/>
</dbReference>
<evidence type="ECO:0000256" key="1">
    <source>
        <dbReference type="ARBA" id="ARBA00004141"/>
    </source>
</evidence>
<dbReference type="GO" id="GO:0055085">
    <property type="term" value="P:transmembrane transport"/>
    <property type="evidence" value="ECO:0007669"/>
    <property type="project" value="InterPro"/>
</dbReference>
<dbReference type="Pfam" id="PF00324">
    <property type="entry name" value="AA_permease"/>
    <property type="match status" value="1"/>
</dbReference>
<feature type="transmembrane region" description="Helical" evidence="6">
    <location>
        <begin position="459"/>
        <end position="478"/>
    </location>
</feature>
<dbReference type="EMBL" id="PRKW01000007">
    <property type="protein sequence ID" value="PPB47956.1"/>
    <property type="molecule type" value="Genomic_DNA"/>
</dbReference>
<dbReference type="GO" id="GO:0016020">
    <property type="term" value="C:membrane"/>
    <property type="evidence" value="ECO:0007669"/>
    <property type="project" value="UniProtKB-SubCell"/>
</dbReference>
<feature type="compositionally biased region" description="Polar residues" evidence="5">
    <location>
        <begin position="15"/>
        <end position="25"/>
    </location>
</feature>
<evidence type="ECO:0000256" key="6">
    <source>
        <dbReference type="SAM" id="Phobius"/>
    </source>
</evidence>
<dbReference type="Proteomes" id="UP000239297">
    <property type="component" value="Unassembled WGS sequence"/>
</dbReference>
<feature type="transmembrane region" description="Helical" evidence="6">
    <location>
        <begin position="83"/>
        <end position="105"/>
    </location>
</feature>
<feature type="transmembrane region" description="Helical" evidence="6">
    <location>
        <begin position="52"/>
        <end position="71"/>
    </location>
</feature>
<feature type="domain" description="Amino acid permease/ SLC12A" evidence="7">
    <location>
        <begin position="69"/>
        <end position="484"/>
    </location>
</feature>
<evidence type="ECO:0000256" key="2">
    <source>
        <dbReference type="ARBA" id="ARBA00022692"/>
    </source>
</evidence>